<keyword evidence="3" id="KW-1185">Reference proteome</keyword>
<feature type="region of interest" description="Disordered" evidence="1">
    <location>
        <begin position="44"/>
        <end position="68"/>
    </location>
</feature>
<evidence type="ECO:0000313" key="3">
    <source>
        <dbReference type="Proteomes" id="UP000215902"/>
    </source>
</evidence>
<name>A0A267F429_9PLAT</name>
<evidence type="ECO:0000256" key="1">
    <source>
        <dbReference type="SAM" id="MobiDB-lite"/>
    </source>
</evidence>
<accession>A0A267F429</accession>
<gene>
    <name evidence="2" type="ORF">BOX15_Mlig009097g1</name>
</gene>
<evidence type="ECO:0000313" key="2">
    <source>
        <dbReference type="EMBL" id="PAA67839.1"/>
    </source>
</evidence>
<dbReference type="Proteomes" id="UP000215902">
    <property type="component" value="Unassembled WGS sequence"/>
</dbReference>
<protein>
    <submittedName>
        <fullName evidence="2">Uncharacterized protein</fullName>
    </submittedName>
</protein>
<dbReference type="AlphaFoldDB" id="A0A267F429"/>
<organism evidence="2 3">
    <name type="scientific">Macrostomum lignano</name>
    <dbReference type="NCBI Taxonomy" id="282301"/>
    <lineage>
        <taxon>Eukaryota</taxon>
        <taxon>Metazoa</taxon>
        <taxon>Spiralia</taxon>
        <taxon>Lophotrochozoa</taxon>
        <taxon>Platyhelminthes</taxon>
        <taxon>Rhabditophora</taxon>
        <taxon>Macrostomorpha</taxon>
        <taxon>Macrostomida</taxon>
        <taxon>Macrostomidae</taxon>
        <taxon>Macrostomum</taxon>
    </lineage>
</organism>
<comment type="caution">
    <text evidence="2">The sequence shown here is derived from an EMBL/GenBank/DDBJ whole genome shotgun (WGS) entry which is preliminary data.</text>
</comment>
<reference evidence="2 3" key="1">
    <citation type="submission" date="2017-06" db="EMBL/GenBank/DDBJ databases">
        <title>A platform for efficient transgenesis in Macrostomum lignano, a flatworm model organism for stem cell research.</title>
        <authorList>
            <person name="Berezikov E."/>
        </authorList>
    </citation>
    <scope>NUCLEOTIDE SEQUENCE [LARGE SCALE GENOMIC DNA]</scope>
    <source>
        <strain evidence="2">DV1</strain>
        <tissue evidence="2">Whole organism</tissue>
    </source>
</reference>
<dbReference type="EMBL" id="NIVC01001449">
    <property type="protein sequence ID" value="PAA67839.1"/>
    <property type="molecule type" value="Genomic_DNA"/>
</dbReference>
<sequence length="68" mass="7987">MILRRLCKLCEENCRRDWIAEIGMMHGQLYTDLLQISQRQKEEADDAFRRAKKGSESQAMQERKGSKA</sequence>
<proteinExistence type="predicted"/>